<keyword evidence="1" id="KW-1133">Transmembrane helix</keyword>
<dbReference type="RefSeq" id="WP_152153797.1">
    <property type="nucleotide sequence ID" value="NZ_WELC01000020.1"/>
</dbReference>
<comment type="caution">
    <text evidence="2">The sequence shown here is derived from an EMBL/GenBank/DDBJ whole genome shotgun (WGS) entry which is preliminary data.</text>
</comment>
<feature type="transmembrane region" description="Helical" evidence="1">
    <location>
        <begin position="75"/>
        <end position="96"/>
    </location>
</feature>
<feature type="transmembrane region" description="Helical" evidence="1">
    <location>
        <begin position="23"/>
        <end position="44"/>
    </location>
</feature>
<keyword evidence="1" id="KW-0472">Membrane</keyword>
<gene>
    <name evidence="2" type="ORF">F9K92_14890</name>
</gene>
<dbReference type="EMBL" id="WELC01000020">
    <property type="protein sequence ID" value="KAB7629181.1"/>
    <property type="molecule type" value="Genomic_DNA"/>
</dbReference>
<dbReference type="Proteomes" id="UP000449004">
    <property type="component" value="Unassembled WGS sequence"/>
</dbReference>
<name>A0A7V7YE77_9GAMM</name>
<proteinExistence type="predicted"/>
<dbReference type="AlphaFoldDB" id="A0A7V7YE77"/>
<evidence type="ECO:0000256" key="1">
    <source>
        <dbReference type="SAM" id="Phobius"/>
    </source>
</evidence>
<keyword evidence="1" id="KW-0812">Transmembrane</keyword>
<evidence type="ECO:0000313" key="2">
    <source>
        <dbReference type="EMBL" id="KAB7629181.1"/>
    </source>
</evidence>
<protein>
    <submittedName>
        <fullName evidence="2">Uncharacterized protein</fullName>
    </submittedName>
</protein>
<dbReference type="InterPro" id="IPR053597">
    <property type="entry name" value="Retron_Ec48_antiviral"/>
</dbReference>
<evidence type="ECO:0000313" key="3">
    <source>
        <dbReference type="Proteomes" id="UP000449004"/>
    </source>
</evidence>
<accession>A0A7V7YE77</accession>
<dbReference type="NCBIfam" id="NF038235">
    <property type="entry name" value="retron_Ec48_2TM"/>
    <property type="match status" value="1"/>
</dbReference>
<reference evidence="2 3" key="1">
    <citation type="submission" date="2019-10" db="EMBL/GenBank/DDBJ databases">
        <title>Halotolerant bacteria associated to Saharan-endemic halophytes Stipa tenacissima L. and Atriplex halimus L mitigate salt stress and promote growth of tomato plants.</title>
        <authorList>
            <person name="Dif G."/>
        </authorList>
    </citation>
    <scope>NUCLEOTIDE SEQUENCE [LARGE SCALE GENOMIC DNA]</scope>
    <source>
        <strain evidence="2 3">IS26</strain>
    </source>
</reference>
<organism evidence="2 3">
    <name type="scientific">Stenotrophomonas rhizophila</name>
    <dbReference type="NCBI Taxonomy" id="216778"/>
    <lineage>
        <taxon>Bacteria</taxon>
        <taxon>Pseudomonadati</taxon>
        <taxon>Pseudomonadota</taxon>
        <taxon>Gammaproteobacteria</taxon>
        <taxon>Lysobacterales</taxon>
        <taxon>Lysobacteraceae</taxon>
        <taxon>Stenotrophomonas</taxon>
    </lineage>
</organism>
<sequence>MKIQTSLLGVIPSFDRWLSSARILFAIVLIFIVSIALAILITIINIEYYWQQYDFCLEVDCFGEIPAAFGPQIRLIKLGVASASFVALIFGSYLALKSYLTAAAVGAFGNRIAHIGLFERFIQVELGRKRRLHSSCVDVYSLYRLMYQGNSLNSSEASPQFVAAISVIYSEMKNSSSSYTESSDFKFENHRRNMITALSALHIKMDRLPRIDFLEVEDEVVEFIGVLALVFAPETSPSSMPLRLYR</sequence>